<feature type="transmembrane region" description="Helical" evidence="2">
    <location>
        <begin position="369"/>
        <end position="396"/>
    </location>
</feature>
<feature type="transmembrane region" description="Helical" evidence="2">
    <location>
        <begin position="186"/>
        <end position="208"/>
    </location>
</feature>
<feature type="region of interest" description="Disordered" evidence="1">
    <location>
        <begin position="1"/>
        <end position="23"/>
    </location>
</feature>
<dbReference type="Gene3D" id="1.20.1250.20">
    <property type="entry name" value="MFS general substrate transporter like domains"/>
    <property type="match status" value="1"/>
</dbReference>
<feature type="transmembrane region" description="Helical" evidence="2">
    <location>
        <begin position="265"/>
        <end position="287"/>
    </location>
</feature>
<feature type="transmembrane region" description="Helical" evidence="2">
    <location>
        <begin position="237"/>
        <end position="259"/>
    </location>
</feature>
<dbReference type="PANTHER" id="PTHR23542:SF1">
    <property type="entry name" value="MAJOR FACILITATOR SUPERFAMILY (MFS) PROFILE DOMAIN-CONTAINING PROTEIN"/>
    <property type="match status" value="1"/>
</dbReference>
<evidence type="ECO:0000313" key="4">
    <source>
        <dbReference type="Proteomes" id="UP000028058"/>
    </source>
</evidence>
<keyword evidence="4" id="KW-1185">Reference proteome</keyword>
<keyword evidence="2" id="KW-1133">Transmembrane helix</keyword>
<dbReference type="Proteomes" id="UP000028058">
    <property type="component" value="Unassembled WGS sequence"/>
</dbReference>
<name>A0A3R7EMF7_9ACTN</name>
<dbReference type="GO" id="GO:0022857">
    <property type="term" value="F:transmembrane transporter activity"/>
    <property type="evidence" value="ECO:0007669"/>
    <property type="project" value="InterPro"/>
</dbReference>
<dbReference type="InterPro" id="IPR011701">
    <property type="entry name" value="MFS"/>
</dbReference>
<dbReference type="OrthoDB" id="5243516at2"/>
<evidence type="ECO:0000256" key="1">
    <source>
        <dbReference type="SAM" id="MobiDB-lite"/>
    </source>
</evidence>
<dbReference type="InterPro" id="IPR036259">
    <property type="entry name" value="MFS_trans_sf"/>
</dbReference>
<feature type="transmembrane region" description="Helical" evidence="2">
    <location>
        <begin position="299"/>
        <end position="317"/>
    </location>
</feature>
<feature type="transmembrane region" description="Helical" evidence="2">
    <location>
        <begin position="323"/>
        <end position="348"/>
    </location>
</feature>
<keyword evidence="2" id="KW-0812">Transmembrane</keyword>
<gene>
    <name evidence="3" type="ORF">SFRA_024200</name>
</gene>
<evidence type="ECO:0000256" key="2">
    <source>
        <dbReference type="SAM" id="Phobius"/>
    </source>
</evidence>
<sequence length="409" mass="40735">MAHAQAGEAPRTTPAPQSSARRPPTFRAVLRHRSCGRLLIASVIGRLALGTTPITLILAAQADGHSLAVAGLLAALYGIAPALGLPLLGRMADLRGLPLPCHLGAALVAVALGTLVLTGTSHLPLTAACVTLAGAGCPPLEGGLRSLWHTLLPDDAHIRTAYSLDSSSQEIVYVAGPAAAITIATWLSPAAALALAAVATLAGTLVFATARPARTWRPTHRPRSGSGALRPPAMRPLLMALVFLGATVGALDIAAVATAEHQHASWLAGAVPAVFSAAGLLGGVLFARFQPAAAPGRCLLLLGTVFAACWLPLLAPVPALATLALAVLPGALFVPLLTVAGLTVASLAPPGTSTEAVGWMTSAIRLGQAGGTALAGPLGGHFAVPLLAAALCALLLGARTAPAPAPAAA</sequence>
<comment type="caution">
    <text evidence="3">The sequence shown here is derived from an EMBL/GenBank/DDBJ whole genome shotgun (WGS) entry which is preliminary data.</text>
</comment>
<feature type="transmembrane region" description="Helical" evidence="2">
    <location>
        <begin position="38"/>
        <end position="60"/>
    </location>
</feature>
<dbReference type="SUPFAM" id="SSF103473">
    <property type="entry name" value="MFS general substrate transporter"/>
    <property type="match status" value="2"/>
</dbReference>
<feature type="transmembrane region" description="Helical" evidence="2">
    <location>
        <begin position="97"/>
        <end position="117"/>
    </location>
</feature>
<dbReference type="EMBL" id="JNAD02000013">
    <property type="protein sequence ID" value="RKM92506.1"/>
    <property type="molecule type" value="Genomic_DNA"/>
</dbReference>
<accession>A0A3R7EMF7</accession>
<feature type="transmembrane region" description="Helical" evidence="2">
    <location>
        <begin position="66"/>
        <end position="85"/>
    </location>
</feature>
<dbReference type="Pfam" id="PF07690">
    <property type="entry name" value="MFS_1"/>
    <property type="match status" value="1"/>
</dbReference>
<protein>
    <submittedName>
        <fullName evidence="3">MFS transporter</fullName>
    </submittedName>
</protein>
<dbReference type="AlphaFoldDB" id="A0A3R7EMF7"/>
<keyword evidence="2" id="KW-0472">Membrane</keyword>
<dbReference type="RefSeq" id="WP_043472430.1">
    <property type="nucleotide sequence ID" value="NZ_JNAD02000013.1"/>
</dbReference>
<dbReference type="PANTHER" id="PTHR23542">
    <property type="match status" value="1"/>
</dbReference>
<evidence type="ECO:0000313" key="3">
    <source>
        <dbReference type="EMBL" id="RKM92506.1"/>
    </source>
</evidence>
<reference evidence="3 4" key="1">
    <citation type="journal article" date="2014" name="Genome Announc.">
        <title>Draft Genome Sequence of Streptomyces fradiae ATCC 19609, a Strain Highly Sensitive to Antibiotics.</title>
        <authorList>
            <person name="Bekker O.B."/>
            <person name="Klimina K.M."/>
            <person name="Vatlin A.A."/>
            <person name="Zakharevich N.V."/>
            <person name="Kasianov A.S."/>
            <person name="Danilenko V.N."/>
        </authorList>
    </citation>
    <scope>NUCLEOTIDE SEQUENCE [LARGE SCALE GENOMIC DNA]</scope>
    <source>
        <strain evidence="3 4">ATCC 19609</strain>
    </source>
</reference>
<proteinExistence type="predicted"/>
<organism evidence="3 4">
    <name type="scientific">Streptomyces xinghaiensis</name>
    <dbReference type="NCBI Taxonomy" id="1038928"/>
    <lineage>
        <taxon>Bacteria</taxon>
        <taxon>Bacillati</taxon>
        <taxon>Actinomycetota</taxon>
        <taxon>Actinomycetes</taxon>
        <taxon>Kitasatosporales</taxon>
        <taxon>Streptomycetaceae</taxon>
        <taxon>Streptomyces</taxon>
    </lineage>
</organism>